<dbReference type="Gene3D" id="1.10.3720.10">
    <property type="entry name" value="MetI-like"/>
    <property type="match status" value="1"/>
</dbReference>
<evidence type="ECO:0000256" key="1">
    <source>
        <dbReference type="ARBA" id="ARBA00004651"/>
    </source>
</evidence>
<accession>A0A1F5RI94</accession>
<evidence type="ECO:0000256" key="6">
    <source>
        <dbReference type="ARBA" id="ARBA00022989"/>
    </source>
</evidence>
<dbReference type="EMBL" id="MFFM01000009">
    <property type="protein sequence ID" value="OGF14140.1"/>
    <property type="molecule type" value="Genomic_DNA"/>
</dbReference>
<reference evidence="10 11" key="1">
    <citation type="journal article" date="2016" name="Nat. Commun.">
        <title>Thousands of microbial genomes shed light on interconnected biogeochemical processes in an aquifer system.</title>
        <authorList>
            <person name="Anantharaman K."/>
            <person name="Brown C.T."/>
            <person name="Hug L.A."/>
            <person name="Sharon I."/>
            <person name="Castelle C.J."/>
            <person name="Probst A.J."/>
            <person name="Thomas B.C."/>
            <person name="Singh A."/>
            <person name="Wilkins M.J."/>
            <person name="Karaoz U."/>
            <person name="Brodie E.L."/>
            <person name="Williams K.H."/>
            <person name="Hubbard S.S."/>
            <person name="Banfield J.F."/>
        </authorList>
    </citation>
    <scope>NUCLEOTIDE SEQUENCE [LARGE SCALE GENOMIC DNA]</scope>
</reference>
<dbReference type="GO" id="GO:0035435">
    <property type="term" value="P:phosphate ion transmembrane transport"/>
    <property type="evidence" value="ECO:0007669"/>
    <property type="project" value="InterPro"/>
</dbReference>
<keyword evidence="3" id="KW-0813">Transport</keyword>
<dbReference type="PROSITE" id="PS50928">
    <property type="entry name" value="ABC_TM1"/>
    <property type="match status" value="1"/>
</dbReference>
<keyword evidence="4 8" id="KW-1003">Cell membrane</keyword>
<dbReference type="NCBIfam" id="TIGR00974">
    <property type="entry name" value="3a0107s02c"/>
    <property type="match status" value="1"/>
</dbReference>
<proteinExistence type="inferred from homology"/>
<dbReference type="InterPro" id="IPR000515">
    <property type="entry name" value="MetI-like"/>
</dbReference>
<evidence type="ECO:0000313" key="10">
    <source>
        <dbReference type="EMBL" id="OGF14140.1"/>
    </source>
</evidence>
<dbReference type="PANTHER" id="PTHR43470">
    <property type="entry name" value="PHOSPHATE TRANSPORT SYSTEM PERMEASE PROTEIN PSTA-RELATED"/>
    <property type="match status" value="1"/>
</dbReference>
<dbReference type="GO" id="GO:0005315">
    <property type="term" value="F:phosphate transmembrane transporter activity"/>
    <property type="evidence" value="ECO:0007669"/>
    <property type="project" value="InterPro"/>
</dbReference>
<dbReference type="Pfam" id="PF00528">
    <property type="entry name" value="BPD_transp_1"/>
    <property type="match status" value="1"/>
</dbReference>
<evidence type="ECO:0000256" key="5">
    <source>
        <dbReference type="ARBA" id="ARBA00022692"/>
    </source>
</evidence>
<evidence type="ECO:0000256" key="2">
    <source>
        <dbReference type="ARBA" id="ARBA00007069"/>
    </source>
</evidence>
<evidence type="ECO:0000256" key="3">
    <source>
        <dbReference type="ARBA" id="ARBA00022448"/>
    </source>
</evidence>
<feature type="transmembrane region" description="Helical" evidence="8">
    <location>
        <begin position="142"/>
        <end position="166"/>
    </location>
</feature>
<evidence type="ECO:0000259" key="9">
    <source>
        <dbReference type="PROSITE" id="PS50928"/>
    </source>
</evidence>
<keyword evidence="6 8" id="KW-1133">Transmembrane helix</keyword>
<feature type="transmembrane region" description="Helical" evidence="8">
    <location>
        <begin position="58"/>
        <end position="88"/>
    </location>
</feature>
<dbReference type="InterPro" id="IPR035906">
    <property type="entry name" value="MetI-like_sf"/>
</dbReference>
<feature type="transmembrane region" description="Helical" evidence="8">
    <location>
        <begin position="196"/>
        <end position="214"/>
    </location>
</feature>
<dbReference type="SUPFAM" id="SSF161098">
    <property type="entry name" value="MetI-like"/>
    <property type="match status" value="1"/>
</dbReference>
<feature type="transmembrane region" description="Helical" evidence="8">
    <location>
        <begin position="12"/>
        <end position="38"/>
    </location>
</feature>
<feature type="domain" description="ABC transmembrane type-1" evidence="9">
    <location>
        <begin position="63"/>
        <end position="285"/>
    </location>
</feature>
<dbReference type="AlphaFoldDB" id="A0A1F5RI94"/>
<organism evidence="10 11">
    <name type="scientific">Candidatus Edwardsbacteria bacterium GWF2_54_11</name>
    <dbReference type="NCBI Taxonomy" id="1817851"/>
    <lineage>
        <taxon>Bacteria</taxon>
        <taxon>Candidatus Edwardsiibacteriota</taxon>
    </lineage>
</organism>
<comment type="caution">
    <text evidence="10">The sequence shown here is derived from an EMBL/GenBank/DDBJ whole genome shotgun (WGS) entry which is preliminary data.</text>
</comment>
<dbReference type="GO" id="GO:0005886">
    <property type="term" value="C:plasma membrane"/>
    <property type="evidence" value="ECO:0007669"/>
    <property type="project" value="UniProtKB-SubCell"/>
</dbReference>
<sequence>MNLRNIKDRLKIGLTGSAVLLILAILAVILGTVIIGGYKSISWEFLTQAPTEGMTKGGIFPAIFGMVFSLLLMLIAVVPVGVATAVYLHEYARPGFILTKLIRGAVNNLAGVPSIVFGLFGLGFFIQFIGRGLDHSLAQNGLFGQPCILWASLTLALMNLPMIIVATEEALRAIPQAERAGALALGATKWQSIRHVVLPQAIPGILTGVVLVISRGAGEVAPIMFTGAAYYLPYLPKLPTDQFMTLGYHIFVMTTQSPDIDATMPIAMGATLVLLALTFSLNIIAIIIRSRTRSQLRKGR</sequence>
<keyword evidence="5 8" id="KW-0812">Transmembrane</keyword>
<keyword evidence="7 8" id="KW-0472">Membrane</keyword>
<protein>
    <recommendedName>
        <fullName evidence="8">Phosphate transport system permease protein PstA</fullName>
    </recommendedName>
</protein>
<dbReference type="Proteomes" id="UP000177230">
    <property type="component" value="Unassembled WGS sequence"/>
</dbReference>
<dbReference type="CDD" id="cd06261">
    <property type="entry name" value="TM_PBP2"/>
    <property type="match status" value="1"/>
</dbReference>
<evidence type="ECO:0000256" key="8">
    <source>
        <dbReference type="RuleBase" id="RU363043"/>
    </source>
</evidence>
<comment type="similarity">
    <text evidence="2 8">Belongs to the binding-protein-dependent transport system permease family. CysTW subfamily.</text>
</comment>
<feature type="transmembrane region" description="Helical" evidence="8">
    <location>
        <begin position="109"/>
        <end position="130"/>
    </location>
</feature>
<dbReference type="PANTHER" id="PTHR43470:SF6">
    <property type="entry name" value="PHOSPHATE TRANSPORT SYSTEM PERMEASE PROTEIN PSTA"/>
    <property type="match status" value="1"/>
</dbReference>
<evidence type="ECO:0000256" key="7">
    <source>
        <dbReference type="ARBA" id="ARBA00023136"/>
    </source>
</evidence>
<feature type="transmembrane region" description="Helical" evidence="8">
    <location>
        <begin position="266"/>
        <end position="288"/>
    </location>
</feature>
<evidence type="ECO:0000256" key="4">
    <source>
        <dbReference type="ARBA" id="ARBA00022475"/>
    </source>
</evidence>
<comment type="subcellular location">
    <subcellularLocation>
        <location evidence="1 8">Cell membrane</location>
        <topology evidence="1 8">Multi-pass membrane protein</topology>
    </subcellularLocation>
</comment>
<dbReference type="InterPro" id="IPR005672">
    <property type="entry name" value="Phosphate_PstA"/>
</dbReference>
<gene>
    <name evidence="10" type="ORF">A2024_06270</name>
</gene>
<evidence type="ECO:0000313" key="11">
    <source>
        <dbReference type="Proteomes" id="UP000177230"/>
    </source>
</evidence>
<name>A0A1F5RI94_9BACT</name>